<dbReference type="EMBL" id="NBSK02000004">
    <property type="protein sequence ID" value="KAJ0211221.1"/>
    <property type="molecule type" value="Genomic_DNA"/>
</dbReference>
<reference evidence="1 2" key="1">
    <citation type="journal article" date="2017" name="Nat. Commun.">
        <title>Genome assembly with in vitro proximity ligation data and whole-genome triplication in lettuce.</title>
        <authorList>
            <person name="Reyes-Chin-Wo S."/>
            <person name="Wang Z."/>
            <person name="Yang X."/>
            <person name="Kozik A."/>
            <person name="Arikit S."/>
            <person name="Song C."/>
            <person name="Xia L."/>
            <person name="Froenicke L."/>
            <person name="Lavelle D.O."/>
            <person name="Truco M.J."/>
            <person name="Xia R."/>
            <person name="Zhu S."/>
            <person name="Xu C."/>
            <person name="Xu H."/>
            <person name="Xu X."/>
            <person name="Cox K."/>
            <person name="Korf I."/>
            <person name="Meyers B.C."/>
            <person name="Michelmore R.W."/>
        </authorList>
    </citation>
    <scope>NUCLEOTIDE SEQUENCE [LARGE SCALE GENOMIC DNA]</scope>
    <source>
        <strain evidence="2">cv. Salinas</strain>
        <tissue evidence="1">Seedlings</tissue>
    </source>
</reference>
<accession>A0A9R1XFP4</accession>
<dbReference type="Proteomes" id="UP000235145">
    <property type="component" value="Unassembled WGS sequence"/>
</dbReference>
<dbReference type="AlphaFoldDB" id="A0A9R1XFP4"/>
<evidence type="ECO:0000313" key="2">
    <source>
        <dbReference type="Proteomes" id="UP000235145"/>
    </source>
</evidence>
<organism evidence="1 2">
    <name type="scientific">Lactuca sativa</name>
    <name type="common">Garden lettuce</name>
    <dbReference type="NCBI Taxonomy" id="4236"/>
    <lineage>
        <taxon>Eukaryota</taxon>
        <taxon>Viridiplantae</taxon>
        <taxon>Streptophyta</taxon>
        <taxon>Embryophyta</taxon>
        <taxon>Tracheophyta</taxon>
        <taxon>Spermatophyta</taxon>
        <taxon>Magnoliopsida</taxon>
        <taxon>eudicotyledons</taxon>
        <taxon>Gunneridae</taxon>
        <taxon>Pentapetalae</taxon>
        <taxon>asterids</taxon>
        <taxon>campanulids</taxon>
        <taxon>Asterales</taxon>
        <taxon>Asteraceae</taxon>
        <taxon>Cichorioideae</taxon>
        <taxon>Cichorieae</taxon>
        <taxon>Lactucinae</taxon>
        <taxon>Lactuca</taxon>
    </lineage>
</organism>
<protein>
    <recommendedName>
        <fullName evidence="3">Reverse transcriptase Ty1/copia-type domain-containing protein</fullName>
    </recommendedName>
</protein>
<evidence type="ECO:0008006" key="3">
    <source>
        <dbReference type="Google" id="ProtNLM"/>
    </source>
</evidence>
<gene>
    <name evidence="1" type="ORF">LSAT_V11C400204190</name>
</gene>
<comment type="caution">
    <text evidence="1">The sequence shown here is derived from an EMBL/GenBank/DDBJ whole genome shotgun (WGS) entry which is preliminary data.</text>
</comment>
<keyword evidence="2" id="KW-1185">Reference proteome</keyword>
<name>A0A9R1XFP4_LACSA</name>
<proteinExistence type="predicted"/>
<evidence type="ECO:0000313" key="1">
    <source>
        <dbReference type="EMBL" id="KAJ0211221.1"/>
    </source>
</evidence>
<sequence length="96" mass="11071">MLLDSLTPHQCFGHISRTVHCLSCVYFVSKLVGLKLVGFTHINEPKKFHQTVKDDRWKKVMQKEVTVLEQNSTCELTLLPPGKKAIDSKWVYKITE</sequence>